<sequence>MEGLDASQIRALYGHSVPQKIVKTTGIPPSILYHGTSRDSIKRIIAEGILPMGRQYVHLSVDREMAMQVGKRKDRKPVLLQVNAEKASIEGIAFYQGNHAVWLADRVPSTFITLLEESVEP</sequence>
<name>A0ABX7FIJ7_BRECH</name>
<dbReference type="EMBL" id="CP069127">
    <property type="protein sequence ID" value="QRG65151.1"/>
    <property type="molecule type" value="Genomic_DNA"/>
</dbReference>
<dbReference type="RefSeq" id="WP_203254669.1">
    <property type="nucleotide sequence ID" value="NZ_CP069127.1"/>
</dbReference>
<evidence type="ECO:0000256" key="2">
    <source>
        <dbReference type="ARBA" id="ARBA00022679"/>
    </source>
</evidence>
<keyword evidence="2" id="KW-0808">Transferase</keyword>
<dbReference type="Gene3D" id="3.20.170.30">
    <property type="match status" value="1"/>
</dbReference>
<evidence type="ECO:0000256" key="1">
    <source>
        <dbReference type="ARBA" id="ARBA00009836"/>
    </source>
</evidence>
<reference evidence="4 5" key="1">
    <citation type="submission" date="2021-01" db="EMBL/GenBank/DDBJ databases">
        <title>Identification of strong promoters based on the transcriptome of Brevibacillus choshinensis.</title>
        <authorList>
            <person name="Yao D."/>
            <person name="Zhang K."/>
            <person name="Wu J."/>
        </authorList>
    </citation>
    <scope>NUCLEOTIDE SEQUENCE [LARGE SCALE GENOMIC DNA]</scope>
    <source>
        <strain evidence="4 5">HPD31-SP3</strain>
    </source>
</reference>
<accession>A0ABX7FIJ7</accession>
<comment type="similarity">
    <text evidence="1">Belongs to the KptA/TPT1 family.</text>
</comment>
<dbReference type="InterPro" id="IPR042081">
    <property type="entry name" value="RNA_2'-PTrans_C"/>
</dbReference>
<keyword evidence="5" id="KW-1185">Reference proteome</keyword>
<gene>
    <name evidence="4" type="ORF">JNE38_15990</name>
</gene>
<keyword evidence="3" id="KW-0520">NAD</keyword>
<evidence type="ECO:0000256" key="3">
    <source>
        <dbReference type="ARBA" id="ARBA00023027"/>
    </source>
</evidence>
<organism evidence="4 5">
    <name type="scientific">Brevibacillus choshinensis</name>
    <dbReference type="NCBI Taxonomy" id="54911"/>
    <lineage>
        <taxon>Bacteria</taxon>
        <taxon>Bacillati</taxon>
        <taxon>Bacillota</taxon>
        <taxon>Bacilli</taxon>
        <taxon>Bacillales</taxon>
        <taxon>Paenibacillaceae</taxon>
        <taxon>Brevibacillus</taxon>
    </lineage>
</organism>
<evidence type="ECO:0000313" key="5">
    <source>
        <dbReference type="Proteomes" id="UP000596248"/>
    </source>
</evidence>
<dbReference type="SUPFAM" id="SSF56399">
    <property type="entry name" value="ADP-ribosylation"/>
    <property type="match status" value="1"/>
</dbReference>
<protein>
    <submittedName>
        <fullName evidence="4">RNA 2'-phosphotransferase</fullName>
    </submittedName>
</protein>
<dbReference type="Proteomes" id="UP000596248">
    <property type="component" value="Chromosome"/>
</dbReference>
<evidence type="ECO:0000313" key="4">
    <source>
        <dbReference type="EMBL" id="QRG65151.1"/>
    </source>
</evidence>
<proteinExistence type="inferred from homology"/>
<dbReference type="InterPro" id="IPR002745">
    <property type="entry name" value="Ptrans_KptA/Tpt1"/>
</dbReference>
<dbReference type="PANTHER" id="PTHR12684:SF2">
    <property type="entry name" value="TRNA 2'-PHOSPHOTRANSFERASE 1"/>
    <property type="match status" value="1"/>
</dbReference>
<dbReference type="Pfam" id="PF01885">
    <property type="entry name" value="PTS_2-RNA"/>
    <property type="match status" value="1"/>
</dbReference>
<dbReference type="PANTHER" id="PTHR12684">
    <property type="entry name" value="PUTATIVE PHOSPHOTRANSFERASE"/>
    <property type="match status" value="1"/>
</dbReference>